<dbReference type="GO" id="GO:0016020">
    <property type="term" value="C:membrane"/>
    <property type="evidence" value="ECO:0007669"/>
    <property type="project" value="TreeGrafter"/>
</dbReference>
<dbReference type="InterPro" id="IPR022812">
    <property type="entry name" value="Dynamin"/>
</dbReference>
<dbReference type="GO" id="GO:0008017">
    <property type="term" value="F:microtubule binding"/>
    <property type="evidence" value="ECO:0007669"/>
    <property type="project" value="TreeGrafter"/>
</dbReference>
<dbReference type="PROSITE" id="PS51388">
    <property type="entry name" value="GED"/>
    <property type="match status" value="1"/>
</dbReference>
<dbReference type="PANTHER" id="PTHR11566">
    <property type="entry name" value="DYNAMIN"/>
    <property type="match status" value="1"/>
</dbReference>
<evidence type="ECO:0000313" key="2">
    <source>
        <dbReference type="EMBL" id="ELQ58568.1"/>
    </source>
</evidence>
<proteinExistence type="predicted"/>
<evidence type="ECO:0000259" key="1">
    <source>
        <dbReference type="PROSITE" id="PS51388"/>
    </source>
</evidence>
<dbReference type="GO" id="GO:0000266">
    <property type="term" value="P:mitochondrial fission"/>
    <property type="evidence" value="ECO:0007669"/>
    <property type="project" value="TreeGrafter"/>
</dbReference>
<feature type="domain" description="GED" evidence="1">
    <location>
        <begin position="522"/>
        <end position="610"/>
    </location>
</feature>
<dbReference type="GO" id="GO:0006897">
    <property type="term" value="P:endocytosis"/>
    <property type="evidence" value="ECO:0007669"/>
    <property type="project" value="TreeGrafter"/>
</dbReference>
<dbReference type="GO" id="GO:0005874">
    <property type="term" value="C:microtubule"/>
    <property type="evidence" value="ECO:0007669"/>
    <property type="project" value="TreeGrafter"/>
</dbReference>
<gene>
    <name evidence="2" type="ORF">OOW_P131scaffold01579g4</name>
</gene>
<dbReference type="Gene3D" id="3.40.50.300">
    <property type="entry name" value="P-loop containing nucleotide triphosphate hydrolases"/>
    <property type="match status" value="1"/>
</dbReference>
<name>L7IRM4_PYRO1</name>
<accession>L7IRM4</accession>
<dbReference type="InterPro" id="IPR027417">
    <property type="entry name" value="P-loop_NTPase"/>
</dbReference>
<sequence>MENETCDKADADAMEVDDPSCYSPGLNHQVRELIGTQISLPQDVKSVKITATASTSASSNEVASLKRVARSVDADFDSEKMAEIFKDANKAFGVGQADSRSAFSEHTLNIEICGPEQMLRVLPSILAVVPANLPLATQEIVSLTKKADVKGVRAIGVLTKPDLAIEEHTQKNAIGCCVMESDLSLGYYMLRNRGPNDNMTAAQGRALEDSFFSQAPWSEVKRFHKAGMRELRIKVLNLFLCHTDLSWYDIRNEVTRQLYNLESLRSCIGIQRASSQLNEYLGRLDNQFAEAISHESRIDYDKSQNALGAEEELYYTATSPRLSSELLGGNESFKNNRPASSSICQAGTILRTIFPIIDQLLDKQTSPRHVESLLDSAREYENVINARLNSVIKIFQEESKDWGTLALMYVKIYIIAVQGFIETVMIEVCPTTIRNKLQDYLAKEIETCYQEAEKMTRFFAERERTASIYRINPESHVGLRARVKRAFNGDGNSLTENAEIRLDKAQFKAMSTQKQKKTGQTPTKIHGVLNNHYKVTSIRFVENVTRLVARQLLNVSGKAPLTVFNSSFVATLTEEQVDQIACKDPEVTVQLEKVNREIANLKEALTLLHW</sequence>
<dbReference type="PANTHER" id="PTHR11566:SF21">
    <property type="entry name" value="DYNAMIN RELATED PROTEIN 1, ISOFORM A"/>
    <property type="match status" value="1"/>
</dbReference>
<dbReference type="EMBL" id="JH794982">
    <property type="protein sequence ID" value="ELQ58568.1"/>
    <property type="molecule type" value="Genomic_DNA"/>
</dbReference>
<reference evidence="2" key="1">
    <citation type="journal article" date="2012" name="PLoS Genet.">
        <title>Comparative analysis of the genomes of two field isolates of the rice blast fungus Magnaporthe oryzae.</title>
        <authorList>
            <person name="Xue M."/>
            <person name="Yang J."/>
            <person name="Li Z."/>
            <person name="Hu S."/>
            <person name="Yao N."/>
            <person name="Dean R.A."/>
            <person name="Zhao W."/>
            <person name="Shen M."/>
            <person name="Zhang H."/>
            <person name="Li C."/>
            <person name="Liu L."/>
            <person name="Cao L."/>
            <person name="Xu X."/>
            <person name="Xing Y."/>
            <person name="Hsiang T."/>
            <person name="Zhang Z."/>
            <person name="Xu J.R."/>
            <person name="Peng Y.L."/>
        </authorList>
    </citation>
    <scope>NUCLEOTIDE SEQUENCE [LARGE SCALE GENOMIC DNA]</scope>
    <source>
        <strain evidence="2">P131</strain>
    </source>
</reference>
<dbReference type="GO" id="GO:0003924">
    <property type="term" value="F:GTPase activity"/>
    <property type="evidence" value="ECO:0007669"/>
    <property type="project" value="TreeGrafter"/>
</dbReference>
<dbReference type="AlphaFoldDB" id="L7IRM4"/>
<dbReference type="GO" id="GO:0048312">
    <property type="term" value="P:intracellular distribution of mitochondria"/>
    <property type="evidence" value="ECO:0007669"/>
    <property type="project" value="TreeGrafter"/>
</dbReference>
<dbReference type="GO" id="GO:0016559">
    <property type="term" value="P:peroxisome fission"/>
    <property type="evidence" value="ECO:0007669"/>
    <property type="project" value="TreeGrafter"/>
</dbReference>
<protein>
    <recommendedName>
        <fullName evidence="1">GED domain-containing protein</fullName>
    </recommendedName>
</protein>
<dbReference type="GO" id="GO:0005739">
    <property type="term" value="C:mitochondrion"/>
    <property type="evidence" value="ECO:0007669"/>
    <property type="project" value="TreeGrafter"/>
</dbReference>
<dbReference type="PRINTS" id="PR00195">
    <property type="entry name" value="DYNAMIN"/>
</dbReference>
<dbReference type="InterPro" id="IPR020850">
    <property type="entry name" value="GED_dom"/>
</dbReference>
<organism>
    <name type="scientific">Pyricularia oryzae (strain P131)</name>
    <name type="common">Rice blast fungus</name>
    <name type="synonym">Magnaporthe oryzae</name>
    <dbReference type="NCBI Taxonomy" id="1143193"/>
    <lineage>
        <taxon>Eukaryota</taxon>
        <taxon>Fungi</taxon>
        <taxon>Dikarya</taxon>
        <taxon>Ascomycota</taxon>
        <taxon>Pezizomycotina</taxon>
        <taxon>Sordariomycetes</taxon>
        <taxon>Sordariomycetidae</taxon>
        <taxon>Magnaporthales</taxon>
        <taxon>Pyriculariaceae</taxon>
        <taxon>Pyricularia</taxon>
    </lineage>
</organism>